<dbReference type="EMBL" id="LFML01000011">
    <property type="protein sequence ID" value="KMO99334.1"/>
    <property type="molecule type" value="Genomic_DNA"/>
</dbReference>
<feature type="compositionally biased region" description="Pro residues" evidence="1">
    <location>
        <begin position="52"/>
        <end position="69"/>
    </location>
</feature>
<keyword evidence="4" id="KW-1185">Reference proteome</keyword>
<dbReference type="STRING" id="66430.ACS04_02630"/>
<feature type="non-terminal residue" evidence="3">
    <location>
        <position position="1"/>
    </location>
</feature>
<feature type="transmembrane region" description="Helical" evidence="2">
    <location>
        <begin position="83"/>
        <end position="103"/>
    </location>
</feature>
<dbReference type="AlphaFoldDB" id="A0A0J6XVB8"/>
<keyword evidence="2" id="KW-1133">Transmembrane helix</keyword>
<name>A0A0J6XVB8_9ACTN</name>
<evidence type="ECO:0000313" key="3">
    <source>
        <dbReference type="EMBL" id="KMO99334.1"/>
    </source>
</evidence>
<dbReference type="Proteomes" id="UP000035932">
    <property type="component" value="Unassembled WGS sequence"/>
</dbReference>
<accession>A0A0J6XVB8</accession>
<feature type="compositionally biased region" description="Low complexity" evidence="1">
    <location>
        <begin position="33"/>
        <end position="49"/>
    </location>
</feature>
<evidence type="ECO:0000256" key="1">
    <source>
        <dbReference type="SAM" id="MobiDB-lite"/>
    </source>
</evidence>
<feature type="region of interest" description="Disordered" evidence="1">
    <location>
        <begin position="1"/>
        <end position="75"/>
    </location>
</feature>
<reference evidence="3 4" key="1">
    <citation type="submission" date="2015-06" db="EMBL/GenBank/DDBJ databases">
        <title>Recapitulation of the evolution of biosynthetic gene clusters reveals hidden chemical diversity on bacterial genomes.</title>
        <authorList>
            <person name="Cruz-Morales P."/>
            <person name="Martinez-Guerrero C."/>
            <person name="Morales-Escalante M.A."/>
            <person name="Yanez-Guerra L.A."/>
            <person name="Kopp J.F."/>
            <person name="Feldmann J."/>
            <person name="Ramos-Aboites H.E."/>
            <person name="Barona-Gomez F."/>
        </authorList>
    </citation>
    <scope>NUCLEOTIDE SEQUENCE [LARGE SCALE GENOMIC DNA]</scope>
    <source>
        <strain evidence="3 4">ATCC 31245</strain>
    </source>
</reference>
<evidence type="ECO:0000256" key="2">
    <source>
        <dbReference type="SAM" id="Phobius"/>
    </source>
</evidence>
<comment type="caution">
    <text evidence="3">The sequence shown here is derived from an EMBL/GenBank/DDBJ whole genome shotgun (WGS) entry which is preliminary data.</text>
</comment>
<evidence type="ECO:0000313" key="4">
    <source>
        <dbReference type="Proteomes" id="UP000035932"/>
    </source>
</evidence>
<sequence length="257" mass="26541">GREGPGPGRPDLPPKPAYAPGAEPPGTEPPAAEPAGTEPRAAELPAAEPADTEPPNPWAAPADPAPRSGPPARRTARRWPRRLGIALGVAAAVGGAVWGASYLTGDSAQVPDGYKVLRSAGAGFRVAVPDDWQLSASESGGTIGTVFRPEQGRGRLLQVYRVTGGSDNACEVLIEDTKGLSSRDGYRRLSLGATDTTGCEIVYELPDGETNGTAHAIGRLTVASDGSRWVLMGFGPVAETKAVRTRMAAALGSFRPD</sequence>
<organism evidence="3 4">
    <name type="scientific">Streptomyces roseus</name>
    <dbReference type="NCBI Taxonomy" id="66430"/>
    <lineage>
        <taxon>Bacteria</taxon>
        <taxon>Bacillati</taxon>
        <taxon>Actinomycetota</taxon>
        <taxon>Actinomycetes</taxon>
        <taxon>Kitasatosporales</taxon>
        <taxon>Streptomycetaceae</taxon>
        <taxon>Streptomyces</taxon>
    </lineage>
</organism>
<proteinExistence type="predicted"/>
<keyword evidence="2" id="KW-0812">Transmembrane</keyword>
<keyword evidence="2" id="KW-0472">Membrane</keyword>
<gene>
    <name evidence="3" type="ORF">ACS04_02630</name>
</gene>
<feature type="compositionally biased region" description="Pro residues" evidence="1">
    <location>
        <begin position="7"/>
        <end position="32"/>
    </location>
</feature>
<dbReference type="PATRIC" id="fig|66430.4.peg.683"/>
<protein>
    <submittedName>
        <fullName evidence="3">Uncharacterized protein</fullName>
    </submittedName>
</protein>